<accession>A0A9D4ETW9</accession>
<reference evidence="1" key="2">
    <citation type="submission" date="2020-11" db="EMBL/GenBank/DDBJ databases">
        <authorList>
            <person name="McCartney M.A."/>
            <person name="Auch B."/>
            <person name="Kono T."/>
            <person name="Mallez S."/>
            <person name="Becker A."/>
            <person name="Gohl D.M."/>
            <person name="Silverstein K.A.T."/>
            <person name="Koren S."/>
            <person name="Bechman K.B."/>
            <person name="Herman A."/>
            <person name="Abrahante J.E."/>
            <person name="Garbe J."/>
        </authorList>
    </citation>
    <scope>NUCLEOTIDE SEQUENCE</scope>
    <source>
        <strain evidence="1">Duluth1</strain>
        <tissue evidence="1">Whole animal</tissue>
    </source>
</reference>
<name>A0A9D4ETW9_DREPO</name>
<evidence type="ECO:0000313" key="1">
    <source>
        <dbReference type="EMBL" id="KAH3783975.1"/>
    </source>
</evidence>
<protein>
    <submittedName>
        <fullName evidence="1">Uncharacterized protein</fullName>
    </submittedName>
</protein>
<comment type="caution">
    <text evidence="1">The sequence shown here is derived from an EMBL/GenBank/DDBJ whole genome shotgun (WGS) entry which is preliminary data.</text>
</comment>
<proteinExistence type="predicted"/>
<organism evidence="1 2">
    <name type="scientific">Dreissena polymorpha</name>
    <name type="common">Zebra mussel</name>
    <name type="synonym">Mytilus polymorpha</name>
    <dbReference type="NCBI Taxonomy" id="45954"/>
    <lineage>
        <taxon>Eukaryota</taxon>
        <taxon>Metazoa</taxon>
        <taxon>Spiralia</taxon>
        <taxon>Lophotrochozoa</taxon>
        <taxon>Mollusca</taxon>
        <taxon>Bivalvia</taxon>
        <taxon>Autobranchia</taxon>
        <taxon>Heteroconchia</taxon>
        <taxon>Euheterodonta</taxon>
        <taxon>Imparidentia</taxon>
        <taxon>Neoheterodontei</taxon>
        <taxon>Myida</taxon>
        <taxon>Dreissenoidea</taxon>
        <taxon>Dreissenidae</taxon>
        <taxon>Dreissena</taxon>
    </lineage>
</organism>
<reference evidence="1" key="1">
    <citation type="journal article" date="2019" name="bioRxiv">
        <title>The Genome of the Zebra Mussel, Dreissena polymorpha: A Resource for Invasive Species Research.</title>
        <authorList>
            <person name="McCartney M.A."/>
            <person name="Auch B."/>
            <person name="Kono T."/>
            <person name="Mallez S."/>
            <person name="Zhang Y."/>
            <person name="Obille A."/>
            <person name="Becker A."/>
            <person name="Abrahante J.E."/>
            <person name="Garbe J."/>
            <person name="Badalamenti J.P."/>
            <person name="Herman A."/>
            <person name="Mangelson H."/>
            <person name="Liachko I."/>
            <person name="Sullivan S."/>
            <person name="Sone E.D."/>
            <person name="Koren S."/>
            <person name="Silverstein K.A.T."/>
            <person name="Beckman K.B."/>
            <person name="Gohl D.M."/>
        </authorList>
    </citation>
    <scope>NUCLEOTIDE SEQUENCE</scope>
    <source>
        <strain evidence="1">Duluth1</strain>
        <tissue evidence="1">Whole animal</tissue>
    </source>
</reference>
<evidence type="ECO:0000313" key="2">
    <source>
        <dbReference type="Proteomes" id="UP000828390"/>
    </source>
</evidence>
<dbReference type="Proteomes" id="UP000828390">
    <property type="component" value="Unassembled WGS sequence"/>
</dbReference>
<dbReference type="EMBL" id="JAIWYP010000008">
    <property type="protein sequence ID" value="KAH3783975.1"/>
    <property type="molecule type" value="Genomic_DNA"/>
</dbReference>
<sequence length="138" mass="15267">MDDLGNRISSNSTESTNGLPFEELNIVVAKKISHCMIGQSCRSFYIIGQFAALGKSKVLNDHALYIQNLETIYKTSTGHIHSAVSITLPFQYSIQAVMKASLCIGENQTFSQEIFTLCDKSLMSDVTSSRLKLASIYF</sequence>
<keyword evidence="2" id="KW-1185">Reference proteome</keyword>
<dbReference type="AlphaFoldDB" id="A0A9D4ETW9"/>
<gene>
    <name evidence="1" type="ORF">DPMN_161925</name>
</gene>